<dbReference type="InterPro" id="IPR010920">
    <property type="entry name" value="LSM_dom_sf"/>
</dbReference>
<keyword evidence="10" id="KW-1185">Reference proteome</keyword>
<dbReference type="InterPro" id="IPR011014">
    <property type="entry name" value="MscS_channel_TM-2"/>
</dbReference>
<comment type="caution">
    <text evidence="9">The sequence shown here is derived from an EMBL/GenBank/DDBJ whole genome shotgun (WGS) entry which is preliminary data.</text>
</comment>
<dbReference type="Gene3D" id="3.30.70.100">
    <property type="match status" value="1"/>
</dbReference>
<feature type="transmembrane region" description="Helical" evidence="7">
    <location>
        <begin position="83"/>
        <end position="105"/>
    </location>
</feature>
<feature type="transmembrane region" description="Helical" evidence="7">
    <location>
        <begin position="54"/>
        <end position="77"/>
    </location>
</feature>
<dbReference type="AlphaFoldDB" id="A0A0A5IAX2"/>
<keyword evidence="3" id="KW-1003">Cell membrane</keyword>
<feature type="transmembrane region" description="Helical" evidence="7">
    <location>
        <begin position="12"/>
        <end position="33"/>
    </location>
</feature>
<proteinExistence type="inferred from homology"/>
<dbReference type="InterPro" id="IPR011066">
    <property type="entry name" value="MscS_channel_C_sf"/>
</dbReference>
<dbReference type="SUPFAM" id="SSF50182">
    <property type="entry name" value="Sm-like ribonucleoproteins"/>
    <property type="match status" value="1"/>
</dbReference>
<dbReference type="Proteomes" id="UP000030528">
    <property type="component" value="Unassembled WGS sequence"/>
</dbReference>
<name>A0A0A5IAX2_9BACI</name>
<evidence type="ECO:0000256" key="3">
    <source>
        <dbReference type="ARBA" id="ARBA00022475"/>
    </source>
</evidence>
<dbReference type="SUPFAM" id="SSF82689">
    <property type="entry name" value="Mechanosensitive channel protein MscS (YggB), C-terminal domain"/>
    <property type="match status" value="1"/>
</dbReference>
<dbReference type="eggNOG" id="COG0668">
    <property type="taxonomic scope" value="Bacteria"/>
</dbReference>
<dbReference type="EMBL" id="AVPE01000004">
    <property type="protein sequence ID" value="KGX92977.1"/>
    <property type="molecule type" value="Genomic_DNA"/>
</dbReference>
<dbReference type="GO" id="GO:0008381">
    <property type="term" value="F:mechanosensitive monoatomic ion channel activity"/>
    <property type="evidence" value="ECO:0007669"/>
    <property type="project" value="InterPro"/>
</dbReference>
<evidence type="ECO:0000256" key="5">
    <source>
        <dbReference type="ARBA" id="ARBA00022989"/>
    </source>
</evidence>
<keyword evidence="4 7" id="KW-0812">Transmembrane</keyword>
<dbReference type="Gene3D" id="1.10.287.1260">
    <property type="match status" value="1"/>
</dbReference>
<dbReference type="InterPro" id="IPR006685">
    <property type="entry name" value="MscS_channel_2nd"/>
</dbReference>
<feature type="domain" description="Mechanosensitive ion channel MscS" evidence="8">
    <location>
        <begin position="104"/>
        <end position="168"/>
    </location>
</feature>
<dbReference type="Gene3D" id="2.30.30.60">
    <property type="match status" value="1"/>
</dbReference>
<evidence type="ECO:0000256" key="7">
    <source>
        <dbReference type="SAM" id="Phobius"/>
    </source>
</evidence>
<comment type="subcellular location">
    <subcellularLocation>
        <location evidence="1">Cell membrane</location>
        <topology evidence="1">Multi-pass membrane protein</topology>
    </subcellularLocation>
</comment>
<dbReference type="SUPFAM" id="SSF82861">
    <property type="entry name" value="Mechanosensitive channel protein MscS (YggB), transmembrane region"/>
    <property type="match status" value="1"/>
</dbReference>
<evidence type="ECO:0000259" key="8">
    <source>
        <dbReference type="Pfam" id="PF00924"/>
    </source>
</evidence>
<protein>
    <submittedName>
        <fullName evidence="9">Mechanosensitive ion channel protein MscS</fullName>
    </submittedName>
</protein>
<dbReference type="InterPro" id="IPR045276">
    <property type="entry name" value="YbiO_bact"/>
</dbReference>
<dbReference type="Pfam" id="PF00924">
    <property type="entry name" value="MS_channel_2nd"/>
    <property type="match status" value="1"/>
</dbReference>
<keyword evidence="5 7" id="KW-1133">Transmembrane helix</keyword>
<keyword evidence="6 7" id="KW-0472">Membrane</keyword>
<accession>A0A0A5IAX2</accession>
<evidence type="ECO:0000256" key="2">
    <source>
        <dbReference type="ARBA" id="ARBA00008017"/>
    </source>
</evidence>
<dbReference type="InterPro" id="IPR023408">
    <property type="entry name" value="MscS_beta-dom_sf"/>
</dbReference>
<evidence type="ECO:0000313" key="10">
    <source>
        <dbReference type="Proteomes" id="UP000030528"/>
    </source>
</evidence>
<dbReference type="GO" id="GO:0005886">
    <property type="term" value="C:plasma membrane"/>
    <property type="evidence" value="ECO:0007669"/>
    <property type="project" value="UniProtKB-SubCell"/>
</dbReference>
<gene>
    <name evidence="9" type="ORF">N781_13985</name>
</gene>
<evidence type="ECO:0000256" key="4">
    <source>
        <dbReference type="ARBA" id="ARBA00022692"/>
    </source>
</evidence>
<organism evidence="9 10">
    <name type="scientific">Pontibacillus halophilus JSM 076056 = DSM 19796</name>
    <dbReference type="NCBI Taxonomy" id="1385510"/>
    <lineage>
        <taxon>Bacteria</taxon>
        <taxon>Bacillati</taxon>
        <taxon>Bacillota</taxon>
        <taxon>Bacilli</taxon>
        <taxon>Bacillales</taxon>
        <taxon>Bacillaceae</taxon>
        <taxon>Pontibacillus</taxon>
    </lineage>
</organism>
<comment type="similarity">
    <text evidence="2">Belongs to the MscS (TC 1.A.23) family.</text>
</comment>
<dbReference type="OrthoDB" id="9809206at2"/>
<evidence type="ECO:0000256" key="1">
    <source>
        <dbReference type="ARBA" id="ARBA00004651"/>
    </source>
</evidence>
<reference evidence="9 10" key="1">
    <citation type="submission" date="2013-08" db="EMBL/GenBank/DDBJ databases">
        <authorList>
            <person name="Huang J."/>
            <person name="Wang G."/>
        </authorList>
    </citation>
    <scope>NUCLEOTIDE SEQUENCE [LARGE SCALE GENOMIC DNA]</scope>
    <source>
        <strain evidence="9 10">JSM 076056</strain>
    </source>
</reference>
<dbReference type="RefSeq" id="WP_026800057.1">
    <property type="nucleotide sequence ID" value="NZ_AULI01000006.1"/>
</dbReference>
<sequence length="283" mass="32330">MSEIWSQLSSILSHDIAVAIYVVTGTYVLVRVIRRSIRSFFDRTDFIEERKEKTLESMINSLVSYTATFGIIVYLLSVAGVPIAQMLAGAGVLGIVIGFGAQSLIRDLLSGVFFLYEKQLHKGDFVSINDQFIGTVEEIGLRFLKVREWSGKLLTISNGQITTIQNYNIGHMRVIEKVTVSFKEEPNRIFQLLEEICDTLNEQLTPYLKKDLKDDPLQPFQVYGMTSLNQEHRGYEYTIIGLTDDLTYWTAGKEARRIIAQRLYEEEIEMSLQHIDIPTKKES</sequence>
<dbReference type="PANTHER" id="PTHR30460:SF1">
    <property type="entry name" value="MECHANOSENSITIVE ION CHANNEL"/>
    <property type="match status" value="1"/>
</dbReference>
<dbReference type="PANTHER" id="PTHR30460">
    <property type="entry name" value="MODERATE CONDUCTANCE MECHANOSENSITIVE CHANNEL YBIO"/>
    <property type="match status" value="1"/>
</dbReference>
<evidence type="ECO:0000256" key="6">
    <source>
        <dbReference type="ARBA" id="ARBA00023136"/>
    </source>
</evidence>
<evidence type="ECO:0000313" key="9">
    <source>
        <dbReference type="EMBL" id="KGX92977.1"/>
    </source>
</evidence>